<evidence type="ECO:0000256" key="1">
    <source>
        <dbReference type="ARBA" id="ARBA00022475"/>
    </source>
</evidence>
<sequence>MRRRWTAVWAATAAVLTACGGQGAVGPTSPIAPPDPAAVSGEITVLTNRTDRIKDGTFKRYADAFRKEYPGVTVRFEGLTDYEGEATLRMKAGTYGDVLLIPNSLSVSQFPAYFAPLGSATDLAQSFDFTEYADVGGRVYGVAGIGMATGLVYNKAVWEQAGITDWPRSAADFLADLKAIKTRTGAVPYYTNYKDGWPLRQWTDLIGAPSCSNTAKDQLADTARPWSAGQDLNAIDGLLYDVVHQKLSEGDPTATDWETSKALMGGGRIGAMLLGSWAVPQMQAAARAAGHDPAEIGFMPFPVQKNSHHCAVVEPDYKFAVNKHSRHQDAARAWIDWFLTRSGSAQDEQVISTVKGTPLPAVLKPFDERGVRIVAQAQDRTADVSRIDKAAGIGLDTPDYRRRLIDIARGAAPGDRDGYFAELNAEWAAAQRVPAG</sequence>
<organism evidence="7 8">
    <name type="scientific">Kitasatospora arboriphila</name>
    <dbReference type="NCBI Taxonomy" id="258052"/>
    <lineage>
        <taxon>Bacteria</taxon>
        <taxon>Bacillati</taxon>
        <taxon>Actinomycetota</taxon>
        <taxon>Actinomycetes</taxon>
        <taxon>Kitasatosporales</taxon>
        <taxon>Streptomycetaceae</taxon>
        <taxon>Kitasatospora</taxon>
    </lineage>
</organism>
<dbReference type="PROSITE" id="PS51257">
    <property type="entry name" value="PROKAR_LIPOPROTEIN"/>
    <property type="match status" value="1"/>
</dbReference>
<keyword evidence="5" id="KW-0449">Lipoprotein</keyword>
<keyword evidence="8" id="KW-1185">Reference proteome</keyword>
<keyword evidence="2 6" id="KW-0732">Signal</keyword>
<keyword evidence="4" id="KW-0564">Palmitate</keyword>
<dbReference type="PANTHER" id="PTHR43649">
    <property type="entry name" value="ARABINOSE-BINDING PROTEIN-RELATED"/>
    <property type="match status" value="1"/>
</dbReference>
<gene>
    <name evidence="7" type="ORF">GCM10009663_12110</name>
</gene>
<dbReference type="Proteomes" id="UP001499987">
    <property type="component" value="Unassembled WGS sequence"/>
</dbReference>
<dbReference type="PANTHER" id="PTHR43649:SF33">
    <property type="entry name" value="POLYGALACTURONAN_RHAMNOGALACTURONAN-BINDING PROTEIN YTCQ"/>
    <property type="match status" value="1"/>
</dbReference>
<evidence type="ECO:0000256" key="5">
    <source>
        <dbReference type="ARBA" id="ARBA00023288"/>
    </source>
</evidence>
<accession>A0ABP4DWC1</accession>
<dbReference type="InterPro" id="IPR006059">
    <property type="entry name" value="SBP"/>
</dbReference>
<name>A0ABP4DWC1_9ACTN</name>
<proteinExistence type="predicted"/>
<comment type="caution">
    <text evidence="7">The sequence shown here is derived from an EMBL/GenBank/DDBJ whole genome shotgun (WGS) entry which is preliminary data.</text>
</comment>
<evidence type="ECO:0000256" key="6">
    <source>
        <dbReference type="SAM" id="SignalP"/>
    </source>
</evidence>
<feature type="chain" id="PRO_5046773913" evidence="6">
    <location>
        <begin position="25"/>
        <end position="436"/>
    </location>
</feature>
<dbReference type="RefSeq" id="WP_344622438.1">
    <property type="nucleotide sequence ID" value="NZ_BAAALD010000007.1"/>
</dbReference>
<dbReference type="InterPro" id="IPR050490">
    <property type="entry name" value="Bact_solute-bd_prot1"/>
</dbReference>
<evidence type="ECO:0000256" key="2">
    <source>
        <dbReference type="ARBA" id="ARBA00022729"/>
    </source>
</evidence>
<dbReference type="Gene3D" id="3.40.190.10">
    <property type="entry name" value="Periplasmic binding protein-like II"/>
    <property type="match status" value="2"/>
</dbReference>
<feature type="signal peptide" evidence="6">
    <location>
        <begin position="1"/>
        <end position="24"/>
    </location>
</feature>
<evidence type="ECO:0000256" key="4">
    <source>
        <dbReference type="ARBA" id="ARBA00023139"/>
    </source>
</evidence>
<reference evidence="8" key="1">
    <citation type="journal article" date="2019" name="Int. J. Syst. Evol. Microbiol.">
        <title>The Global Catalogue of Microorganisms (GCM) 10K type strain sequencing project: providing services to taxonomists for standard genome sequencing and annotation.</title>
        <authorList>
            <consortium name="The Broad Institute Genomics Platform"/>
            <consortium name="The Broad Institute Genome Sequencing Center for Infectious Disease"/>
            <person name="Wu L."/>
            <person name="Ma J."/>
        </authorList>
    </citation>
    <scope>NUCLEOTIDE SEQUENCE [LARGE SCALE GENOMIC DNA]</scope>
    <source>
        <strain evidence="8">JCM 13002</strain>
    </source>
</reference>
<evidence type="ECO:0000256" key="3">
    <source>
        <dbReference type="ARBA" id="ARBA00023136"/>
    </source>
</evidence>
<dbReference type="SUPFAM" id="SSF53850">
    <property type="entry name" value="Periplasmic binding protein-like II"/>
    <property type="match status" value="1"/>
</dbReference>
<protein>
    <submittedName>
        <fullName evidence="7">Extracellular solute-binding protein</fullName>
    </submittedName>
</protein>
<dbReference type="Pfam" id="PF01547">
    <property type="entry name" value="SBP_bac_1"/>
    <property type="match status" value="1"/>
</dbReference>
<evidence type="ECO:0000313" key="8">
    <source>
        <dbReference type="Proteomes" id="UP001499987"/>
    </source>
</evidence>
<keyword evidence="1" id="KW-1003">Cell membrane</keyword>
<evidence type="ECO:0000313" key="7">
    <source>
        <dbReference type="EMBL" id="GAA1073555.1"/>
    </source>
</evidence>
<keyword evidence="3" id="KW-0472">Membrane</keyword>
<dbReference type="EMBL" id="BAAALD010000007">
    <property type="protein sequence ID" value="GAA1073555.1"/>
    <property type="molecule type" value="Genomic_DNA"/>
</dbReference>